<dbReference type="Pfam" id="PF25304">
    <property type="entry name" value="WHD_eIF2D"/>
    <property type="match status" value="1"/>
</dbReference>
<sequence length="662" mass="74476">MFHKKYSVKDVTTVSAKEAKALREKVLSSVGKEQLSFAESIWKKGEPISRSIWQLSSGGSASIYFLKKIPLAFSTLCLPNDAKESLCISSDLVFPTLFFILMMRDANNGKDIDFTSIFRNNVFCRGPTSQFIVSGAHLMIPGIVNVSTLDQENILKGDAVYIYSTGNRIPFAIGLATEELSRNAERGRGVYILHSYKDNLWEEYFKPFVSACACPKSILPDTFQEASVNDCLSSPTPRMTMLEEIHFANDSTLSVPPEEQNSIFLEKVVKSAFDTLSNEEKLLDFALCETLRNFKTSSLPIPVGEFIPLLLGNFPRFPDIEMRIDFKKTKYKKALSYLSTRDDTLKISMEGKGCYFVVEVMKSSDLYRNHRHEYADFLRFIQDPMKDQEVIESKRLLNCGVGKGILKSRIKSMESLYAPKTKCMLDLQRVVCTGLFPATDNISGSLMSEENDSGGQQVAYNVGNDFLGDVYSRKYLCNNLRKYISSKNLLRFNSGKNSPPDVQVDTLLSVLVKESTEQICITNLEELLIQKAFLPVHEITLETCQISNNVPSSNLVVSRLVKKGTLPKVSIHTEKRAGNKKVTVVKHLDAYGFELESIATLWKQQFSTFCTVFDPSKEMQKIKNGTKVVMEVHLGGEWLSKLKNVLETDLGFPQHIISVDVQ</sequence>
<dbReference type="InterPro" id="IPR057429">
    <property type="entry name" value="WH_eIF2D"/>
</dbReference>
<dbReference type="SUPFAM" id="SSF88697">
    <property type="entry name" value="PUA domain-like"/>
    <property type="match status" value="1"/>
</dbReference>
<dbReference type="InterPro" id="IPR001950">
    <property type="entry name" value="SUI1"/>
</dbReference>
<dbReference type="InterPro" id="IPR015947">
    <property type="entry name" value="PUA-like_sf"/>
</dbReference>
<protein>
    <recommendedName>
        <fullName evidence="1">SUI1 domain-containing protein</fullName>
    </recommendedName>
</protein>
<feature type="domain" description="SUI1" evidence="1">
    <location>
        <begin position="569"/>
        <end position="650"/>
    </location>
</feature>
<dbReference type="GO" id="GO:0001731">
    <property type="term" value="P:formation of translation preinitiation complex"/>
    <property type="evidence" value="ECO:0007669"/>
    <property type="project" value="InterPro"/>
</dbReference>
<evidence type="ECO:0000259" key="1">
    <source>
        <dbReference type="PROSITE" id="PS50296"/>
    </source>
</evidence>
<dbReference type="SUPFAM" id="SSF55159">
    <property type="entry name" value="eIF1-like"/>
    <property type="match status" value="1"/>
</dbReference>
<gene>
    <name evidence="2" type="ORF">TVY486_0702610</name>
</gene>
<dbReference type="Gene3D" id="3.10.400.20">
    <property type="match status" value="1"/>
</dbReference>
<dbReference type="Gene3D" id="3.30.780.10">
    <property type="entry name" value="SUI1-like domain"/>
    <property type="match status" value="1"/>
</dbReference>
<dbReference type="CDD" id="cd21156">
    <property type="entry name" value="PUA_eIF2d-like"/>
    <property type="match status" value="1"/>
</dbReference>
<dbReference type="InterPro" id="IPR039757">
    <property type="entry name" value="EIF2D"/>
</dbReference>
<dbReference type="PROSITE" id="PS50296">
    <property type="entry name" value="SUI1"/>
    <property type="match status" value="1"/>
</dbReference>
<dbReference type="GO" id="GO:0003743">
    <property type="term" value="F:translation initiation factor activity"/>
    <property type="evidence" value="ECO:0007669"/>
    <property type="project" value="InterPro"/>
</dbReference>
<dbReference type="InterPro" id="IPR036877">
    <property type="entry name" value="SUI1_dom_sf"/>
</dbReference>
<dbReference type="VEuPathDB" id="TriTrypDB:TvY486_0702610"/>
<reference evidence="2" key="1">
    <citation type="journal article" date="2012" name="Proc. Natl. Acad. Sci. U.S.A.">
        <title>Antigenic diversity is generated by distinct evolutionary mechanisms in African trypanosome species.</title>
        <authorList>
            <person name="Jackson A.P."/>
            <person name="Berry A."/>
            <person name="Aslett M."/>
            <person name="Allison H.C."/>
            <person name="Burton P."/>
            <person name="Vavrova-Anderson J."/>
            <person name="Brown R."/>
            <person name="Browne H."/>
            <person name="Corton N."/>
            <person name="Hauser H."/>
            <person name="Gamble J."/>
            <person name="Gilderthorp R."/>
            <person name="Marcello L."/>
            <person name="McQuillan J."/>
            <person name="Otto T.D."/>
            <person name="Quail M.A."/>
            <person name="Sanders M.J."/>
            <person name="van Tonder A."/>
            <person name="Ginger M.L."/>
            <person name="Field M.C."/>
            <person name="Barry J.D."/>
            <person name="Hertz-Fowler C."/>
            <person name="Berriman M."/>
        </authorList>
    </citation>
    <scope>NUCLEOTIDE SEQUENCE</scope>
    <source>
        <strain evidence="2">Y486</strain>
    </source>
</reference>
<dbReference type="EMBL" id="HE573023">
    <property type="protein sequence ID" value="CCC48927.1"/>
    <property type="molecule type" value="Genomic_DNA"/>
</dbReference>
<dbReference type="AlphaFoldDB" id="G0TY82"/>
<evidence type="ECO:0000313" key="2">
    <source>
        <dbReference type="EMBL" id="CCC48927.1"/>
    </source>
</evidence>
<dbReference type="Pfam" id="PF01253">
    <property type="entry name" value="SUI1"/>
    <property type="match status" value="1"/>
</dbReference>
<proteinExistence type="predicted"/>
<dbReference type="InterPro" id="IPR048248">
    <property type="entry name" value="PUA_eIF2d-like"/>
</dbReference>
<organism evidence="2">
    <name type="scientific">Trypanosoma vivax (strain Y486)</name>
    <dbReference type="NCBI Taxonomy" id="1055687"/>
    <lineage>
        <taxon>Eukaryota</taxon>
        <taxon>Discoba</taxon>
        <taxon>Euglenozoa</taxon>
        <taxon>Kinetoplastea</taxon>
        <taxon>Metakinetoplastina</taxon>
        <taxon>Trypanosomatida</taxon>
        <taxon>Trypanosomatidae</taxon>
        <taxon>Trypanosoma</taxon>
        <taxon>Duttonella</taxon>
    </lineage>
</organism>
<accession>G0TY82</accession>
<dbReference type="PANTHER" id="PTHR12217">
    <property type="entry name" value="EUKARYOTIC TRANSLATION INITIATION FACTOR 2D"/>
    <property type="match status" value="1"/>
</dbReference>
<dbReference type="PANTHER" id="PTHR12217:SF4">
    <property type="entry name" value="EUKARYOTIC TRANSLATION INITIATION FACTOR 2D"/>
    <property type="match status" value="1"/>
</dbReference>
<dbReference type="PROSITE" id="PS50890">
    <property type="entry name" value="PUA"/>
    <property type="match status" value="1"/>
</dbReference>
<name>G0TY82_TRYVY</name>
<dbReference type="Pfam" id="PF26292">
    <property type="entry name" value="PUA_elF2D"/>
    <property type="match status" value="1"/>
</dbReference>